<accession>A0ABP7NQJ2</accession>
<keyword evidence="2" id="KW-0436">Ligase</keyword>
<dbReference type="Gene3D" id="3.30.590.10">
    <property type="entry name" value="Glutamine synthetase/guanido kinase, catalytic domain"/>
    <property type="match status" value="1"/>
</dbReference>
<dbReference type="SUPFAM" id="SSF55931">
    <property type="entry name" value="Glutamine synthetase/guanido kinase"/>
    <property type="match status" value="1"/>
</dbReference>
<organism evidence="9 10">
    <name type="scientific">Streptomyces marokkonensis</name>
    <dbReference type="NCBI Taxonomy" id="324855"/>
    <lineage>
        <taxon>Bacteria</taxon>
        <taxon>Bacillati</taxon>
        <taxon>Actinomycetota</taxon>
        <taxon>Actinomycetes</taxon>
        <taxon>Kitasatosporales</taxon>
        <taxon>Streptomycetaceae</taxon>
        <taxon>Streptomyces</taxon>
    </lineage>
</organism>
<evidence type="ECO:0000256" key="2">
    <source>
        <dbReference type="ARBA" id="ARBA00022598"/>
    </source>
</evidence>
<evidence type="ECO:0000256" key="6">
    <source>
        <dbReference type="RuleBase" id="RU000384"/>
    </source>
</evidence>
<protein>
    <submittedName>
        <fullName evidence="9">Gamma-glutamylpolyamine synthetase GlnA3</fullName>
    </submittedName>
</protein>
<keyword evidence="10" id="KW-1185">Reference proteome</keyword>
<dbReference type="PROSITE" id="PS51987">
    <property type="entry name" value="GS_CATALYTIC"/>
    <property type="match status" value="1"/>
</dbReference>
<sequence length="451" mass="47513">MAITYPRAERAAQARTAAVQLAADGIDGVVFGWVDNAGLTRVKSVPLTQLAHAAEYGVGAAPCFDVSLVDDSFTVAPSSTGPVGDLRLVPDLDRLVALAAQPGWAWAPADRYAQDGTPHPGCQRGFARRVTEAIERRGLSVKAGIEVEWVVADSAGAPATLAPAYGMTRFIEHSDYLREVLRALTDQGLTVLQLHPEYAAGQFEVSIAAEGPVEAADTTMLVRHTIRAVSARHSLRVSYAPVFTEGSLGNGSHLHLSLWRQGRNLAHGGPGRHGLHPDAEQFLAGALAELPALLALGAPSVASYLRLVPSRFAGAYRCWGLENREAALRLITGSAAGQANAEFKCFDAAANPYLVVGGVLAAGLAGLKSGLPLPPETPSDPAALGPAALGPAERLPTSLPEAIDAYEKSALLRQALGPELYEAVLAVRQAEVELFSGHTDADVIEAVRWRY</sequence>
<comment type="caution">
    <text evidence="9">The sequence shown here is derived from an EMBL/GenBank/DDBJ whole genome shotgun (WGS) entry which is preliminary data.</text>
</comment>
<dbReference type="InterPro" id="IPR008146">
    <property type="entry name" value="Gln_synth_cat_dom"/>
</dbReference>
<evidence type="ECO:0000256" key="4">
    <source>
        <dbReference type="ARBA" id="ARBA00022840"/>
    </source>
</evidence>
<evidence type="ECO:0000256" key="5">
    <source>
        <dbReference type="PROSITE-ProRule" id="PRU01330"/>
    </source>
</evidence>
<dbReference type="SUPFAM" id="SSF54368">
    <property type="entry name" value="Glutamine synthetase, N-terminal domain"/>
    <property type="match status" value="1"/>
</dbReference>
<evidence type="ECO:0000313" key="10">
    <source>
        <dbReference type="Proteomes" id="UP001500034"/>
    </source>
</evidence>
<gene>
    <name evidence="9" type="primary">glnA3</name>
    <name evidence="9" type="ORF">GCM10022384_02130</name>
</gene>
<keyword evidence="4" id="KW-0067">ATP-binding</keyword>
<evidence type="ECO:0000313" key="9">
    <source>
        <dbReference type="EMBL" id="GAA3952061.1"/>
    </source>
</evidence>
<comment type="similarity">
    <text evidence="1 5 6">Belongs to the glutamine synthetase family.</text>
</comment>
<evidence type="ECO:0000256" key="1">
    <source>
        <dbReference type="ARBA" id="ARBA00009897"/>
    </source>
</evidence>
<dbReference type="InterPro" id="IPR008147">
    <property type="entry name" value="Gln_synt_N"/>
</dbReference>
<dbReference type="Pfam" id="PF00120">
    <property type="entry name" value="Gln-synt_C"/>
    <property type="match status" value="1"/>
</dbReference>
<dbReference type="SMART" id="SM01230">
    <property type="entry name" value="Gln-synt_C"/>
    <property type="match status" value="1"/>
</dbReference>
<feature type="domain" description="GS catalytic" evidence="8">
    <location>
        <begin position="123"/>
        <end position="451"/>
    </location>
</feature>
<keyword evidence="3" id="KW-0547">Nucleotide-binding</keyword>
<evidence type="ECO:0000256" key="3">
    <source>
        <dbReference type="ARBA" id="ARBA00022741"/>
    </source>
</evidence>
<dbReference type="PROSITE" id="PS51986">
    <property type="entry name" value="GS_BETA_GRASP"/>
    <property type="match status" value="1"/>
</dbReference>
<dbReference type="InterPro" id="IPR036651">
    <property type="entry name" value="Gln_synt_N_sf"/>
</dbReference>
<dbReference type="PANTHER" id="PTHR43785:SF12">
    <property type="entry name" value="TYPE-1 GLUTAMINE SYNTHETASE 2"/>
    <property type="match status" value="1"/>
</dbReference>
<dbReference type="Pfam" id="PF16952">
    <property type="entry name" value="Gln-synt_N_2"/>
    <property type="match status" value="1"/>
</dbReference>
<dbReference type="InterPro" id="IPR014746">
    <property type="entry name" value="Gln_synth/guanido_kin_cat_dom"/>
</dbReference>
<dbReference type="RefSeq" id="WP_345588228.1">
    <property type="nucleotide sequence ID" value="NZ_BAABCQ010000002.1"/>
</dbReference>
<name>A0ABP7NQJ2_9ACTN</name>
<dbReference type="EMBL" id="BAABCQ010000002">
    <property type="protein sequence ID" value="GAA3952061.1"/>
    <property type="molecule type" value="Genomic_DNA"/>
</dbReference>
<evidence type="ECO:0000259" key="8">
    <source>
        <dbReference type="PROSITE" id="PS51987"/>
    </source>
</evidence>
<dbReference type="Proteomes" id="UP001500034">
    <property type="component" value="Unassembled WGS sequence"/>
</dbReference>
<reference evidence="10" key="1">
    <citation type="journal article" date="2019" name="Int. J. Syst. Evol. Microbiol.">
        <title>The Global Catalogue of Microorganisms (GCM) 10K type strain sequencing project: providing services to taxonomists for standard genome sequencing and annotation.</title>
        <authorList>
            <consortium name="The Broad Institute Genomics Platform"/>
            <consortium name="The Broad Institute Genome Sequencing Center for Infectious Disease"/>
            <person name="Wu L."/>
            <person name="Ma J."/>
        </authorList>
    </citation>
    <scope>NUCLEOTIDE SEQUENCE [LARGE SCALE GENOMIC DNA]</scope>
    <source>
        <strain evidence="10">JCM 17027</strain>
    </source>
</reference>
<proteinExistence type="inferred from homology"/>
<feature type="domain" description="GS beta-grasp" evidence="7">
    <location>
        <begin position="24"/>
        <end position="116"/>
    </location>
</feature>
<evidence type="ECO:0000259" key="7">
    <source>
        <dbReference type="PROSITE" id="PS51986"/>
    </source>
</evidence>
<dbReference type="PANTHER" id="PTHR43785">
    <property type="entry name" value="GAMMA-GLUTAMYLPUTRESCINE SYNTHETASE"/>
    <property type="match status" value="1"/>
</dbReference>
<dbReference type="Gene3D" id="3.10.20.70">
    <property type="entry name" value="Glutamine synthetase, N-terminal domain"/>
    <property type="match status" value="1"/>
</dbReference>